<dbReference type="InterPro" id="IPR029063">
    <property type="entry name" value="SAM-dependent_MTases_sf"/>
</dbReference>
<comment type="function">
    <text evidence="6">Specifically methylates the adenine in position 2030 of 23S rRNA.</text>
</comment>
<evidence type="ECO:0000256" key="3">
    <source>
        <dbReference type="ARBA" id="ARBA00022679"/>
    </source>
</evidence>
<feature type="binding site" evidence="6">
    <location>
        <position position="98"/>
    </location>
    <ligand>
        <name>S-adenosyl-L-methionine</name>
        <dbReference type="ChEBI" id="CHEBI:59789"/>
    </ligand>
</feature>
<evidence type="ECO:0000313" key="7">
    <source>
        <dbReference type="EMBL" id="SUC34194.1"/>
    </source>
</evidence>
<dbReference type="Gene3D" id="3.40.50.150">
    <property type="entry name" value="Vaccinia Virus protein VP39"/>
    <property type="match status" value="1"/>
</dbReference>
<dbReference type="InterPro" id="IPR002052">
    <property type="entry name" value="DNA_methylase_N6_adenine_CS"/>
</dbReference>
<feature type="binding site" evidence="6">
    <location>
        <position position="174"/>
    </location>
    <ligand>
        <name>S-adenosyl-L-methionine</name>
        <dbReference type="ChEBI" id="CHEBI:59789"/>
    </ligand>
</feature>
<dbReference type="PROSITE" id="PS00092">
    <property type="entry name" value="N6_MTASE"/>
    <property type="match status" value="1"/>
</dbReference>
<name>A0A379FZE0_9GAMM</name>
<comment type="catalytic activity">
    <reaction evidence="6">
        <text>adenosine(2030) in 23S rRNA + S-adenosyl-L-methionine = N(6)-methyladenosine(2030) in 23S rRNA + S-adenosyl-L-homocysteine + H(+)</text>
        <dbReference type="Rhea" id="RHEA:43736"/>
        <dbReference type="Rhea" id="RHEA-COMP:10668"/>
        <dbReference type="Rhea" id="RHEA-COMP:10669"/>
        <dbReference type="ChEBI" id="CHEBI:15378"/>
        <dbReference type="ChEBI" id="CHEBI:57856"/>
        <dbReference type="ChEBI" id="CHEBI:59789"/>
        <dbReference type="ChEBI" id="CHEBI:74411"/>
        <dbReference type="ChEBI" id="CHEBI:74449"/>
        <dbReference type="EC" id="2.1.1.266"/>
    </reaction>
</comment>
<dbReference type="InterPro" id="IPR007473">
    <property type="entry name" value="RlmJ"/>
</dbReference>
<reference evidence="7 8" key="1">
    <citation type="submission" date="2018-06" db="EMBL/GenBank/DDBJ databases">
        <authorList>
            <consortium name="Pathogen Informatics"/>
            <person name="Doyle S."/>
        </authorList>
    </citation>
    <scope>NUCLEOTIDE SEQUENCE [LARGE SCALE GENOMIC DNA]</scope>
    <source>
        <strain evidence="7 8">NCTC12026</strain>
    </source>
</reference>
<sequence>MQYLLCFEAMTITSNFSYNGAKEFIRSIFYSTDPLYRLYLIAEKVAVKNPSGNKRDMLSYRHSFHAGNHADVLKHTVQSLIIESLKEKEKPFLYLDTHSGAGRYQLTSEHSEKTGEYLEGISRIWDQPDLPEELQPYMSIVRRLNENGRLRYYPGSPLLAKHLLREDDKLILTELHSSDYPLLRAEFLKDHRAQVSREDGYQQLKSKLPPQSRRGFMLMDPSYEMKSDYETVVKGVVEGYKRFATGTYAIWYPVVLRQQIKRMVNQLEATGIRRILQIELAVRPDSDQRGMTASGMIVINPPWKLEQQMKNVLPWLHKTLVPEGTGHTLVEWIVPE</sequence>
<feature type="active site" description="Proton acceptor" evidence="6">
    <location>
        <position position="220"/>
    </location>
</feature>
<evidence type="ECO:0000256" key="2">
    <source>
        <dbReference type="ARBA" id="ARBA00022603"/>
    </source>
</evidence>
<dbReference type="GO" id="GO:0003723">
    <property type="term" value="F:RNA binding"/>
    <property type="evidence" value="ECO:0007669"/>
    <property type="project" value="UniProtKB-UniRule"/>
</dbReference>
<accession>A0A379FZE0</accession>
<proteinExistence type="inferred from homology"/>
<keyword evidence="5 6" id="KW-0694">RNA-binding</keyword>
<dbReference type="AlphaFoldDB" id="A0A379FZE0"/>
<gene>
    <name evidence="6" type="primary">rlmJ</name>
    <name evidence="7" type="ORF">NCTC12026_00524</name>
</gene>
<dbReference type="PANTHER" id="PTHR37426:SF1">
    <property type="entry name" value="RIBOSOMAL RNA LARGE SUBUNIT METHYLTRANSFERASE J"/>
    <property type="match status" value="1"/>
</dbReference>
<dbReference type="HAMAP" id="MF_00934">
    <property type="entry name" value="23SrRNA_methyltr_J"/>
    <property type="match status" value="1"/>
</dbReference>
<evidence type="ECO:0000256" key="5">
    <source>
        <dbReference type="ARBA" id="ARBA00022884"/>
    </source>
</evidence>
<feature type="binding site" evidence="6">
    <location>
        <position position="75"/>
    </location>
    <ligand>
        <name>S-adenosyl-L-methionine</name>
        <dbReference type="ChEBI" id="CHEBI:59789"/>
    </ligand>
</feature>
<feature type="binding site" evidence="6">
    <location>
        <begin position="199"/>
        <end position="200"/>
    </location>
    <ligand>
        <name>S-adenosyl-L-methionine</name>
        <dbReference type="ChEBI" id="CHEBI:59789"/>
    </ligand>
</feature>
<evidence type="ECO:0000256" key="1">
    <source>
        <dbReference type="ARBA" id="ARBA00022552"/>
    </source>
</evidence>
<feature type="binding site" evidence="6">
    <location>
        <position position="156"/>
    </location>
    <ligand>
        <name>S-adenosyl-L-methionine</name>
        <dbReference type="ChEBI" id="CHEBI:59789"/>
    </ligand>
</feature>
<dbReference type="GO" id="GO:0070475">
    <property type="term" value="P:rRNA base methylation"/>
    <property type="evidence" value="ECO:0007669"/>
    <property type="project" value="UniProtKB-UniRule"/>
</dbReference>
<dbReference type="Proteomes" id="UP000255129">
    <property type="component" value="Unassembled WGS sequence"/>
</dbReference>
<keyword evidence="4 6" id="KW-0949">S-adenosyl-L-methionine</keyword>
<dbReference type="GO" id="GO:0036307">
    <property type="term" value="F:23S rRNA (adenine(2030)-N(6))-methyltransferase activity"/>
    <property type="evidence" value="ECO:0007669"/>
    <property type="project" value="UniProtKB-UniRule"/>
</dbReference>
<feature type="site" description="Interaction with substrate rRNA" evidence="6">
    <location>
        <position position="60"/>
    </location>
</feature>
<protein>
    <recommendedName>
        <fullName evidence="6">Ribosomal RNA large subunit methyltransferase J</fullName>
        <ecNumber evidence="6">2.1.1.266</ecNumber>
    </recommendedName>
    <alternativeName>
        <fullName evidence="6">23S rRNA (adenine(2030)-N6)-methyltransferase</fullName>
    </alternativeName>
    <alternativeName>
        <fullName evidence="6">23S rRNA m6A2030 methyltransferase</fullName>
    </alternativeName>
</protein>
<dbReference type="Pfam" id="PF04378">
    <property type="entry name" value="RsmJ"/>
    <property type="match status" value="1"/>
</dbReference>
<feature type="binding site" evidence="6">
    <location>
        <position position="220"/>
    </location>
    <ligand>
        <name>S-adenosyl-L-methionine</name>
        <dbReference type="ChEBI" id="CHEBI:59789"/>
    </ligand>
</feature>
<comment type="similarity">
    <text evidence="6">Belongs to the RlmJ family.</text>
</comment>
<dbReference type="GO" id="GO:0005829">
    <property type="term" value="C:cytosol"/>
    <property type="evidence" value="ECO:0007669"/>
    <property type="project" value="TreeGrafter"/>
</dbReference>
<dbReference type="SUPFAM" id="SSF53335">
    <property type="entry name" value="S-adenosyl-L-methionine-dependent methyltransferases"/>
    <property type="match status" value="1"/>
</dbReference>
<dbReference type="EC" id="2.1.1.266" evidence="6"/>
<comment type="subunit">
    <text evidence="6">Monomer.</text>
</comment>
<organism evidence="7 8">
    <name type="scientific">Providencia rustigianii</name>
    <dbReference type="NCBI Taxonomy" id="158850"/>
    <lineage>
        <taxon>Bacteria</taxon>
        <taxon>Pseudomonadati</taxon>
        <taxon>Pseudomonadota</taxon>
        <taxon>Gammaproteobacteria</taxon>
        <taxon>Enterobacterales</taxon>
        <taxon>Morganellaceae</taxon>
        <taxon>Providencia</taxon>
    </lineage>
</organism>
<evidence type="ECO:0000256" key="4">
    <source>
        <dbReference type="ARBA" id="ARBA00022691"/>
    </source>
</evidence>
<keyword evidence="1 6" id="KW-0698">rRNA processing</keyword>
<keyword evidence="2 6" id="KW-0489">Methyltransferase</keyword>
<dbReference type="PANTHER" id="PTHR37426">
    <property type="entry name" value="RIBOSOMAL RNA LARGE SUBUNIT METHYLTRANSFERASE J"/>
    <property type="match status" value="1"/>
</dbReference>
<keyword evidence="3 6" id="KW-0808">Transferase</keyword>
<dbReference type="EMBL" id="UGUA01000002">
    <property type="protein sequence ID" value="SUC34194.1"/>
    <property type="molecule type" value="Genomic_DNA"/>
</dbReference>
<evidence type="ECO:0000256" key="6">
    <source>
        <dbReference type="HAMAP-Rule" id="MF_00934"/>
    </source>
</evidence>
<evidence type="ECO:0000313" key="8">
    <source>
        <dbReference type="Proteomes" id="UP000255129"/>
    </source>
</evidence>
<dbReference type="FunFam" id="3.40.50.150:FF:000037">
    <property type="entry name" value="Ribosomal RNA large subunit methyltransferase J"/>
    <property type="match status" value="1"/>
</dbReference>